<name>A0A382EEN5_9ZZZZ</name>
<protein>
    <submittedName>
        <fullName evidence="1">Uncharacterized protein</fullName>
    </submittedName>
</protein>
<reference evidence="1" key="1">
    <citation type="submission" date="2018-05" db="EMBL/GenBank/DDBJ databases">
        <authorList>
            <person name="Lanie J.A."/>
            <person name="Ng W.-L."/>
            <person name="Kazmierczak K.M."/>
            <person name="Andrzejewski T.M."/>
            <person name="Davidsen T.M."/>
            <person name="Wayne K.J."/>
            <person name="Tettelin H."/>
            <person name="Glass J.I."/>
            <person name="Rusch D."/>
            <person name="Podicherti R."/>
            <person name="Tsui H.-C.T."/>
            <person name="Winkler M.E."/>
        </authorList>
    </citation>
    <scope>NUCLEOTIDE SEQUENCE</scope>
</reference>
<dbReference type="AlphaFoldDB" id="A0A382EEN5"/>
<proteinExistence type="predicted"/>
<dbReference type="EMBL" id="UINC01043983">
    <property type="protein sequence ID" value="SVB48792.1"/>
    <property type="molecule type" value="Genomic_DNA"/>
</dbReference>
<accession>A0A382EEN5</accession>
<organism evidence="1">
    <name type="scientific">marine metagenome</name>
    <dbReference type="NCBI Taxonomy" id="408172"/>
    <lineage>
        <taxon>unclassified sequences</taxon>
        <taxon>metagenomes</taxon>
        <taxon>ecological metagenomes</taxon>
    </lineage>
</organism>
<evidence type="ECO:0000313" key="1">
    <source>
        <dbReference type="EMBL" id="SVB48792.1"/>
    </source>
</evidence>
<sequence length="235" mass="27024">MLNVLILEDNEFLPLTINSLKANMPNVAYNVVDKGSSRLQTALNNTKEPTLVVKSGLVLQVKEKDISYDKIKRYPICVSREAVYSDNPQWHHNYKDIKSPLTRGTMDLSIFIINPELWLHIPKKDSGIWDGMKKLFMPRHMNHKTDVLMNTCISSYAAFQFGLLGEYASVFNYVPLLAQGKATPIETYAYCFDKFLPFTDGLDPTAKDKVERLGNLTKERIGKMRYDMYKMQEEL</sequence>
<gene>
    <name evidence="1" type="ORF">METZ01_LOCUS201646</name>
</gene>